<sequence>MKTWTLVRAVSLVWLAERRPCPSWQSGISNIIEGSSRDTTTILSPGSDMLLRAGAKGSGRQNRWAGVDFFQPSPSSRRSHEAVAVGLYDDYNKKT</sequence>
<evidence type="ECO:0000256" key="1">
    <source>
        <dbReference type="SAM" id="SignalP"/>
    </source>
</evidence>
<feature type="signal peptide" evidence="1">
    <location>
        <begin position="1"/>
        <end position="18"/>
    </location>
</feature>
<reference evidence="2" key="1">
    <citation type="submission" date="2023-06" db="EMBL/GenBank/DDBJ databases">
        <title>Genome-scale phylogeny and comparative genomics of the fungal order Sordariales.</title>
        <authorList>
            <consortium name="Lawrence Berkeley National Laboratory"/>
            <person name="Hensen N."/>
            <person name="Bonometti L."/>
            <person name="Westerberg I."/>
            <person name="Brannstrom I.O."/>
            <person name="Guillou S."/>
            <person name="Cros-Aarteil S."/>
            <person name="Calhoun S."/>
            <person name="Haridas S."/>
            <person name="Kuo A."/>
            <person name="Mondo S."/>
            <person name="Pangilinan J."/>
            <person name="Riley R."/>
            <person name="LaButti K."/>
            <person name="Andreopoulos B."/>
            <person name="Lipzen A."/>
            <person name="Chen C."/>
            <person name="Yanf M."/>
            <person name="Daum C."/>
            <person name="Ng V."/>
            <person name="Clum A."/>
            <person name="Steindorff A."/>
            <person name="Ohm R."/>
            <person name="Martin F."/>
            <person name="Silar P."/>
            <person name="Natvig D."/>
            <person name="Lalanne C."/>
            <person name="Gautier V."/>
            <person name="Ament-velasquez S.L."/>
            <person name="Kruys A."/>
            <person name="Hutchinson M.I."/>
            <person name="Powell A.J."/>
            <person name="Barry K."/>
            <person name="Miller A.N."/>
            <person name="Grigoriev I.V."/>
            <person name="Debuchy R."/>
            <person name="Gladieux P."/>
            <person name="Thoren M.H."/>
            <person name="Johannesson H."/>
        </authorList>
    </citation>
    <scope>NUCLEOTIDE SEQUENCE</scope>
    <source>
        <strain evidence="2">SMH3391-2</strain>
    </source>
</reference>
<dbReference type="AlphaFoldDB" id="A0AA39XLM6"/>
<organism evidence="2 3">
    <name type="scientific">Bombardia bombarda</name>
    <dbReference type="NCBI Taxonomy" id="252184"/>
    <lineage>
        <taxon>Eukaryota</taxon>
        <taxon>Fungi</taxon>
        <taxon>Dikarya</taxon>
        <taxon>Ascomycota</taxon>
        <taxon>Pezizomycotina</taxon>
        <taxon>Sordariomycetes</taxon>
        <taxon>Sordariomycetidae</taxon>
        <taxon>Sordariales</taxon>
        <taxon>Lasiosphaeriaceae</taxon>
        <taxon>Bombardia</taxon>
    </lineage>
</organism>
<evidence type="ECO:0008006" key="4">
    <source>
        <dbReference type="Google" id="ProtNLM"/>
    </source>
</evidence>
<name>A0AA39XLM6_9PEZI</name>
<dbReference type="Proteomes" id="UP001174934">
    <property type="component" value="Unassembled WGS sequence"/>
</dbReference>
<feature type="chain" id="PRO_5041362761" description="Secreted protein" evidence="1">
    <location>
        <begin position="19"/>
        <end position="95"/>
    </location>
</feature>
<proteinExistence type="predicted"/>
<comment type="caution">
    <text evidence="2">The sequence shown here is derived from an EMBL/GenBank/DDBJ whole genome shotgun (WGS) entry which is preliminary data.</text>
</comment>
<evidence type="ECO:0000313" key="2">
    <source>
        <dbReference type="EMBL" id="KAK0636318.1"/>
    </source>
</evidence>
<keyword evidence="3" id="KW-1185">Reference proteome</keyword>
<evidence type="ECO:0000313" key="3">
    <source>
        <dbReference type="Proteomes" id="UP001174934"/>
    </source>
</evidence>
<protein>
    <recommendedName>
        <fullName evidence="4">Secreted protein</fullName>
    </recommendedName>
</protein>
<dbReference type="EMBL" id="JAULSR010000001">
    <property type="protein sequence ID" value="KAK0636318.1"/>
    <property type="molecule type" value="Genomic_DNA"/>
</dbReference>
<gene>
    <name evidence="2" type="ORF">B0T17DRAFT_77008</name>
</gene>
<keyword evidence="1" id="KW-0732">Signal</keyword>
<accession>A0AA39XLM6</accession>